<evidence type="ECO:0000313" key="3">
    <source>
        <dbReference type="EMBL" id="RMX48960.1"/>
    </source>
</evidence>
<feature type="transmembrane region" description="Helical" evidence="1">
    <location>
        <begin position="201"/>
        <end position="221"/>
    </location>
</feature>
<accession>A0A3M6U5M1</accession>
<gene>
    <name evidence="3" type="ORF">pdam_00008271</name>
</gene>
<evidence type="ECO:0000256" key="2">
    <source>
        <dbReference type="SAM" id="SignalP"/>
    </source>
</evidence>
<feature type="chain" id="PRO_5017959971" description="G-protein coupled receptors family 3 profile domain-containing protein" evidence="2">
    <location>
        <begin position="23"/>
        <end position="299"/>
    </location>
</feature>
<dbReference type="Proteomes" id="UP000275408">
    <property type="component" value="Unassembled WGS sequence"/>
</dbReference>
<keyword evidence="4" id="KW-1185">Reference proteome</keyword>
<name>A0A3M6U5M1_POCDA</name>
<feature type="signal peptide" evidence="2">
    <location>
        <begin position="1"/>
        <end position="22"/>
    </location>
</feature>
<proteinExistence type="predicted"/>
<keyword evidence="1" id="KW-1133">Transmembrane helix</keyword>
<dbReference type="EMBL" id="RCHS01002221">
    <property type="protein sequence ID" value="RMX48960.1"/>
    <property type="molecule type" value="Genomic_DNA"/>
</dbReference>
<keyword evidence="1" id="KW-0472">Membrane</keyword>
<protein>
    <recommendedName>
        <fullName evidence="5">G-protein coupled receptors family 3 profile domain-containing protein</fullName>
    </recommendedName>
</protein>
<feature type="transmembrane region" description="Helical" evidence="1">
    <location>
        <begin position="64"/>
        <end position="83"/>
    </location>
</feature>
<sequence length="299" mass="34452">MEIALWLTQSCLLAVALFVSLGEELVLDPKGNELFLNSIPVLNEKTRHQPNMSQCYLLEKPAKWQISFGVLTAAHATFLLVLFRLRSHKKSPQPILPVLCVTSWLMVVLLLCAKIVIYLTPNVTTETGPKGDYLTMILTVAWEATRAHFGKWSQRIFHAVVQSIQPSNYMQDFIQWQLNKIYVCLPEGMAMEEFGPRIPRATFVLVITYCISSGYVIFLVLNYEEDTVKMSCEQFNSRRKRSTKHRDYGCDSLDLEGEEMRQRRTIMCKSKNCLRGKEKFSVAFLEESDEESFVFGWRL</sequence>
<comment type="caution">
    <text evidence="3">The sequence shown here is derived from an EMBL/GenBank/DDBJ whole genome shotgun (WGS) entry which is preliminary data.</text>
</comment>
<organism evidence="3 4">
    <name type="scientific">Pocillopora damicornis</name>
    <name type="common">Cauliflower coral</name>
    <name type="synonym">Millepora damicornis</name>
    <dbReference type="NCBI Taxonomy" id="46731"/>
    <lineage>
        <taxon>Eukaryota</taxon>
        <taxon>Metazoa</taxon>
        <taxon>Cnidaria</taxon>
        <taxon>Anthozoa</taxon>
        <taxon>Hexacorallia</taxon>
        <taxon>Scleractinia</taxon>
        <taxon>Astrocoeniina</taxon>
        <taxon>Pocilloporidae</taxon>
        <taxon>Pocillopora</taxon>
    </lineage>
</organism>
<keyword evidence="2" id="KW-0732">Signal</keyword>
<reference evidence="3 4" key="1">
    <citation type="journal article" date="2018" name="Sci. Rep.">
        <title>Comparative analysis of the Pocillopora damicornis genome highlights role of immune system in coral evolution.</title>
        <authorList>
            <person name="Cunning R."/>
            <person name="Bay R.A."/>
            <person name="Gillette P."/>
            <person name="Baker A.C."/>
            <person name="Traylor-Knowles N."/>
        </authorList>
    </citation>
    <scope>NUCLEOTIDE SEQUENCE [LARGE SCALE GENOMIC DNA]</scope>
    <source>
        <strain evidence="3">RSMAS</strain>
        <tissue evidence="3">Whole animal</tissue>
    </source>
</reference>
<evidence type="ECO:0008006" key="5">
    <source>
        <dbReference type="Google" id="ProtNLM"/>
    </source>
</evidence>
<evidence type="ECO:0000256" key="1">
    <source>
        <dbReference type="SAM" id="Phobius"/>
    </source>
</evidence>
<dbReference type="AlphaFoldDB" id="A0A3M6U5M1"/>
<evidence type="ECO:0000313" key="4">
    <source>
        <dbReference type="Proteomes" id="UP000275408"/>
    </source>
</evidence>
<feature type="transmembrane region" description="Helical" evidence="1">
    <location>
        <begin position="95"/>
        <end position="119"/>
    </location>
</feature>
<keyword evidence="1" id="KW-0812">Transmembrane</keyword>